<dbReference type="InterPro" id="IPR036345">
    <property type="entry name" value="ExoRNase_PH_dom2_sf"/>
</dbReference>
<proteinExistence type="inferred from homology"/>
<dbReference type="Proteomes" id="UP000494165">
    <property type="component" value="Unassembled WGS sequence"/>
</dbReference>
<keyword evidence="10" id="KW-1185">Reference proteome</keyword>
<evidence type="ECO:0000256" key="1">
    <source>
        <dbReference type="ARBA" id="ARBA00004123"/>
    </source>
</evidence>
<feature type="chain" id="PRO_5035720547" evidence="6">
    <location>
        <begin position="24"/>
        <end position="260"/>
    </location>
</feature>
<reference evidence="9 10" key="1">
    <citation type="submission" date="2020-04" db="EMBL/GenBank/DDBJ databases">
        <authorList>
            <person name="Alioto T."/>
            <person name="Alioto T."/>
            <person name="Gomez Garrido J."/>
        </authorList>
    </citation>
    <scope>NUCLEOTIDE SEQUENCE [LARGE SCALE GENOMIC DNA]</scope>
</reference>
<evidence type="ECO:0000256" key="2">
    <source>
        <dbReference type="ARBA" id="ARBA00006678"/>
    </source>
</evidence>
<dbReference type="InterPro" id="IPR015847">
    <property type="entry name" value="ExoRNase_PH_dom2"/>
</dbReference>
<dbReference type="GO" id="GO:0071028">
    <property type="term" value="P:nuclear mRNA surveillance"/>
    <property type="evidence" value="ECO:0007669"/>
    <property type="project" value="TreeGrafter"/>
</dbReference>
<dbReference type="Pfam" id="PF01138">
    <property type="entry name" value="RNase_PH"/>
    <property type="match status" value="1"/>
</dbReference>
<dbReference type="PANTHER" id="PTHR11953">
    <property type="entry name" value="EXOSOME COMPLEX COMPONENT"/>
    <property type="match status" value="1"/>
</dbReference>
<evidence type="ECO:0000259" key="7">
    <source>
        <dbReference type="Pfam" id="PF01138"/>
    </source>
</evidence>
<dbReference type="GO" id="GO:0000177">
    <property type="term" value="C:cytoplasmic exosome (RNase complex)"/>
    <property type="evidence" value="ECO:0007669"/>
    <property type="project" value="TreeGrafter"/>
</dbReference>
<protein>
    <submittedName>
        <fullName evidence="9">Uncharacterized protein</fullName>
    </submittedName>
</protein>
<keyword evidence="3" id="KW-0698">rRNA processing</keyword>
<evidence type="ECO:0000259" key="8">
    <source>
        <dbReference type="Pfam" id="PF03725"/>
    </source>
</evidence>
<evidence type="ECO:0000256" key="6">
    <source>
        <dbReference type="SAM" id="SignalP"/>
    </source>
</evidence>
<dbReference type="GO" id="GO:0003723">
    <property type="term" value="F:RNA binding"/>
    <property type="evidence" value="ECO:0007669"/>
    <property type="project" value="TreeGrafter"/>
</dbReference>
<dbReference type="SUPFAM" id="SSF55666">
    <property type="entry name" value="Ribonuclease PH domain 2-like"/>
    <property type="match status" value="1"/>
</dbReference>
<dbReference type="PANTHER" id="PTHR11953:SF1">
    <property type="entry name" value="EXOSOME COMPLEX COMPONENT RRP46"/>
    <property type="match status" value="1"/>
</dbReference>
<comment type="subcellular location">
    <subcellularLocation>
        <location evidence="1">Nucleus</location>
    </subcellularLocation>
</comment>
<dbReference type="Gene3D" id="3.30.230.70">
    <property type="entry name" value="GHMP Kinase, N-terminal domain"/>
    <property type="match status" value="1"/>
</dbReference>
<evidence type="ECO:0000313" key="9">
    <source>
        <dbReference type="EMBL" id="CAB3379135.1"/>
    </source>
</evidence>
<evidence type="ECO:0000256" key="5">
    <source>
        <dbReference type="ARBA" id="ARBA00023242"/>
    </source>
</evidence>
<comment type="caution">
    <text evidence="9">The sequence shown here is derived from an EMBL/GenBank/DDBJ whole genome shotgun (WGS) entry which is preliminary data.</text>
</comment>
<sequence length="260" mass="28685">MPRPLLHSLLSLILNQLTRVLHAVCSVYKQNFLAMNSNSSNGTHSDDKEECSVRPILCELGVITRPDGSAILTQGHTVVMSAVYGPSEVRMQRLQVDRAYVETVFRPKAGVPNTSDRLRETIIRDTCETAMIATLYPRTTISVILQEMEDSGGLLACSINASCLALMDSGVSMKFLFAAVTCGVTEDDLIIVDPDADKLKECKASLTFAFDSINKNVIASYTSGTFPVQTYNNGLEKCRQASDFLFDFYRDIVRKYASTL</sequence>
<dbReference type="EMBL" id="CADEPI010000178">
    <property type="protein sequence ID" value="CAB3379135.1"/>
    <property type="molecule type" value="Genomic_DNA"/>
</dbReference>
<dbReference type="GO" id="GO:0005730">
    <property type="term" value="C:nucleolus"/>
    <property type="evidence" value="ECO:0007669"/>
    <property type="project" value="TreeGrafter"/>
</dbReference>
<name>A0A8S1DM59_9INSE</name>
<dbReference type="InterPro" id="IPR001247">
    <property type="entry name" value="ExoRNase_PH_dom1"/>
</dbReference>
<gene>
    <name evidence="9" type="ORF">CLODIP_2_CD09450</name>
</gene>
<dbReference type="SUPFAM" id="SSF54211">
    <property type="entry name" value="Ribosomal protein S5 domain 2-like"/>
    <property type="match status" value="1"/>
</dbReference>
<keyword evidence="5" id="KW-0539">Nucleus</keyword>
<dbReference type="OrthoDB" id="27298at2759"/>
<organism evidence="9 10">
    <name type="scientific">Cloeon dipterum</name>
    <dbReference type="NCBI Taxonomy" id="197152"/>
    <lineage>
        <taxon>Eukaryota</taxon>
        <taxon>Metazoa</taxon>
        <taxon>Ecdysozoa</taxon>
        <taxon>Arthropoda</taxon>
        <taxon>Hexapoda</taxon>
        <taxon>Insecta</taxon>
        <taxon>Pterygota</taxon>
        <taxon>Palaeoptera</taxon>
        <taxon>Ephemeroptera</taxon>
        <taxon>Pisciforma</taxon>
        <taxon>Baetidae</taxon>
        <taxon>Cloeon</taxon>
    </lineage>
</organism>
<dbReference type="Pfam" id="PF03725">
    <property type="entry name" value="RNase_PH_C"/>
    <property type="match status" value="1"/>
</dbReference>
<dbReference type="GO" id="GO:0006364">
    <property type="term" value="P:rRNA processing"/>
    <property type="evidence" value="ECO:0007669"/>
    <property type="project" value="UniProtKB-KW"/>
</dbReference>
<dbReference type="InterPro" id="IPR027408">
    <property type="entry name" value="PNPase/RNase_PH_dom_sf"/>
</dbReference>
<dbReference type="GO" id="GO:0016075">
    <property type="term" value="P:rRNA catabolic process"/>
    <property type="evidence" value="ECO:0007669"/>
    <property type="project" value="TreeGrafter"/>
</dbReference>
<feature type="signal peptide" evidence="6">
    <location>
        <begin position="1"/>
        <end position="23"/>
    </location>
</feature>
<dbReference type="InterPro" id="IPR050080">
    <property type="entry name" value="RNase_PH"/>
</dbReference>
<dbReference type="CDD" id="cd11372">
    <property type="entry name" value="RNase_PH_RRP46"/>
    <property type="match status" value="1"/>
</dbReference>
<evidence type="ECO:0000256" key="3">
    <source>
        <dbReference type="ARBA" id="ARBA00022552"/>
    </source>
</evidence>
<dbReference type="GO" id="GO:0034475">
    <property type="term" value="P:U4 snRNA 3'-end processing"/>
    <property type="evidence" value="ECO:0007669"/>
    <property type="project" value="TreeGrafter"/>
</dbReference>
<feature type="domain" description="Exoribonuclease phosphorolytic" evidence="8">
    <location>
        <begin position="177"/>
        <end position="236"/>
    </location>
</feature>
<feature type="domain" description="Exoribonuclease phosphorolytic" evidence="7">
    <location>
        <begin position="53"/>
        <end position="171"/>
    </location>
</feature>
<keyword evidence="4" id="KW-0271">Exosome</keyword>
<evidence type="ECO:0000256" key="4">
    <source>
        <dbReference type="ARBA" id="ARBA00022835"/>
    </source>
</evidence>
<evidence type="ECO:0000313" key="10">
    <source>
        <dbReference type="Proteomes" id="UP000494165"/>
    </source>
</evidence>
<keyword evidence="6" id="KW-0732">Signal</keyword>
<accession>A0A8S1DM59</accession>
<dbReference type="InterPro" id="IPR020568">
    <property type="entry name" value="Ribosomal_Su5_D2-typ_SF"/>
</dbReference>
<dbReference type="GO" id="GO:0071051">
    <property type="term" value="P:poly(A)-dependent snoRNA 3'-end processing"/>
    <property type="evidence" value="ECO:0007669"/>
    <property type="project" value="TreeGrafter"/>
</dbReference>
<comment type="similarity">
    <text evidence="2">Belongs to the RNase PH family.</text>
</comment>
<dbReference type="AlphaFoldDB" id="A0A8S1DM59"/>
<dbReference type="GO" id="GO:0000176">
    <property type="term" value="C:nuclear exosome (RNase complex)"/>
    <property type="evidence" value="ECO:0007669"/>
    <property type="project" value="TreeGrafter"/>
</dbReference>